<dbReference type="InterPro" id="IPR010966">
    <property type="entry name" value="NqrB"/>
</dbReference>
<keyword evidence="9 16" id="KW-1133">Transmembrane helix</keyword>
<keyword evidence="12 16" id="KW-0406">Ion transport</keyword>
<dbReference type="GO" id="GO:0006814">
    <property type="term" value="P:sodium ion transport"/>
    <property type="evidence" value="ECO:0007669"/>
    <property type="project" value="UniProtKB-UniRule"/>
</dbReference>
<dbReference type="Pfam" id="PF03116">
    <property type="entry name" value="NQR2_RnfD_RnfE"/>
    <property type="match status" value="1"/>
</dbReference>
<feature type="transmembrane region" description="Helical" evidence="16">
    <location>
        <begin position="56"/>
        <end position="73"/>
    </location>
</feature>
<feature type="transmembrane region" description="Helical" evidence="16">
    <location>
        <begin position="378"/>
        <end position="398"/>
    </location>
</feature>
<proteinExistence type="inferred from homology"/>
<dbReference type="GO" id="GO:0010181">
    <property type="term" value="F:FMN binding"/>
    <property type="evidence" value="ECO:0007669"/>
    <property type="project" value="InterPro"/>
</dbReference>
<evidence type="ECO:0000256" key="13">
    <source>
        <dbReference type="ARBA" id="ARBA00023075"/>
    </source>
</evidence>
<organism evidence="18 19">
    <name type="scientific">Neisseria musculi</name>
    <dbReference type="NCBI Taxonomy" id="1815583"/>
    <lineage>
        <taxon>Bacteria</taxon>
        <taxon>Pseudomonadati</taxon>
        <taxon>Pseudomonadota</taxon>
        <taxon>Betaproteobacteria</taxon>
        <taxon>Neisseriales</taxon>
        <taxon>Neisseriaceae</taxon>
        <taxon>Neisseria</taxon>
    </lineage>
</organism>
<keyword evidence="15 16" id="KW-0739">Sodium transport</keyword>
<sequence length="412" mass="44953">MGLKHFFEKIEPDFLPGGKLEKWYPLYEAVATLLYTPGTVTRKSSHIRDALDSKRMMIMVWIALFPAMFYGMYNVGAQSVAAVNHMGLLEQNIAADWHYALAHWLGINLGADAGIFSKLSLGAVFFLPIYAVVFAVGGFWEVLFSVIRKHEINEGFFVTSILFALIVPPTLPLWQAALGITFGVVVAKEVFGGTGKNFMNPALAGRAFLFFAYPAQISGDAVWTAADGFSGATALSQWAVAGSDGLKNEITGEPLAWMDAFIGNLPGSMGEVSTLALIIGGLMIVFCRIASWRIIAGVMIGMVATSLLFNAIGSDTNPMFSMPWYWHMVLGGFAIGMLFMATDPVSASFTNAGKWWYGGLIGMMCVLIRVVNPAYPEGMMLAILFANLFAPILDYFVAQANIKRRRIRNGQV</sequence>
<comment type="function">
    <text evidence="16">NQR complex catalyzes the reduction of ubiquinone-1 to ubiquinol by two successive reactions, coupled with the transport of Na(+) ions from the cytoplasm to the periplasm. NqrA to NqrE are probably involved in the second step, the conversion of ubisemiquinone to ubiquinol.</text>
</comment>
<dbReference type="RefSeq" id="WP_135033941.1">
    <property type="nucleotide sequence ID" value="NZ_CP060414.2"/>
</dbReference>
<evidence type="ECO:0000256" key="15">
    <source>
        <dbReference type="ARBA" id="ARBA00023201"/>
    </source>
</evidence>
<feature type="modified residue" description="FMN phosphoryl threonine" evidence="16 17">
    <location>
        <position position="233"/>
    </location>
</feature>
<keyword evidence="19" id="KW-1185">Reference proteome</keyword>
<dbReference type="Proteomes" id="UP000516412">
    <property type="component" value="Chromosome"/>
</dbReference>
<comment type="similarity">
    <text evidence="16">Belongs to the NqrB/RnfD family.</text>
</comment>
<evidence type="ECO:0000256" key="11">
    <source>
        <dbReference type="ARBA" id="ARBA00023053"/>
    </source>
</evidence>
<dbReference type="GO" id="GO:0016655">
    <property type="term" value="F:oxidoreductase activity, acting on NAD(P)H, quinone or similar compound as acceptor"/>
    <property type="evidence" value="ECO:0007669"/>
    <property type="project" value="UniProtKB-UniRule"/>
</dbReference>
<keyword evidence="1 16" id="KW-0813">Transport</keyword>
<evidence type="ECO:0000256" key="6">
    <source>
        <dbReference type="ARBA" id="ARBA00022643"/>
    </source>
</evidence>
<evidence type="ECO:0000256" key="4">
    <source>
        <dbReference type="ARBA" id="ARBA00022553"/>
    </source>
</evidence>
<dbReference type="NCBIfam" id="NF003756">
    <property type="entry name" value="PRK05349.1"/>
    <property type="match status" value="1"/>
</dbReference>
<dbReference type="PANTHER" id="PTHR30578:SF1">
    <property type="entry name" value="NA(+)-TRANSLOCATING NADH-QUINONE REDUCTASE SUBUNIT B"/>
    <property type="match status" value="1"/>
</dbReference>
<dbReference type="EMBL" id="CP060414">
    <property type="protein sequence ID" value="QNT58341.1"/>
    <property type="molecule type" value="Genomic_DNA"/>
</dbReference>
<protein>
    <recommendedName>
        <fullName evidence="16">Na(+)-translocating NADH-quinone reductase subunit B</fullName>
        <shortName evidence="16">Na(+)-NQR subunit B</shortName>
        <shortName evidence="16">Na(+)-translocating NQR subunit B</shortName>
        <ecNumber evidence="16">7.2.1.1</ecNumber>
    </recommendedName>
    <alternativeName>
        <fullName evidence="16">NQR complex subunit B</fullName>
    </alternativeName>
    <alternativeName>
        <fullName evidence="16">NQR-1 subunit B</fullName>
    </alternativeName>
</protein>
<dbReference type="InterPro" id="IPR004338">
    <property type="entry name" value="NqrB/RnfD"/>
</dbReference>
<evidence type="ECO:0000313" key="19">
    <source>
        <dbReference type="Proteomes" id="UP000516412"/>
    </source>
</evidence>
<gene>
    <name evidence="16 18" type="primary">nqrB</name>
    <name evidence="18" type="ORF">H7A79_0900</name>
</gene>
<evidence type="ECO:0000313" key="18">
    <source>
        <dbReference type="EMBL" id="QNT58341.1"/>
    </source>
</evidence>
<keyword evidence="14 16" id="KW-0472">Membrane</keyword>
<keyword evidence="10 16" id="KW-0520">NAD</keyword>
<keyword evidence="13 16" id="KW-0830">Ubiquinone</keyword>
<feature type="transmembrane region" description="Helical" evidence="16">
    <location>
        <begin position="268"/>
        <end position="287"/>
    </location>
</feature>
<keyword evidence="7 16" id="KW-0812">Transmembrane</keyword>
<reference evidence="18" key="1">
    <citation type="submission" date="2024-06" db="EMBL/GenBank/DDBJ databases">
        <title>Complete Genome Sequence of mouse commensal type strain Neisseria musculi.</title>
        <authorList>
            <person name="Thapa E."/>
            <person name="Aluvathingal J."/>
            <person name="Nadendla S."/>
            <person name="Mehta A."/>
            <person name="Tettelin H."/>
            <person name="Weyand N.J."/>
        </authorList>
    </citation>
    <scope>NUCLEOTIDE SEQUENCE</scope>
    <source>
        <strain evidence="18">NW831</strain>
    </source>
</reference>
<evidence type="ECO:0000256" key="2">
    <source>
        <dbReference type="ARBA" id="ARBA00022475"/>
    </source>
</evidence>
<evidence type="ECO:0000256" key="17">
    <source>
        <dbReference type="PIRSR" id="PIRSR016055-50"/>
    </source>
</evidence>
<keyword evidence="8 16" id="KW-1278">Translocase</keyword>
<keyword evidence="2 16" id="KW-1003">Cell membrane</keyword>
<feature type="transmembrane region" description="Helical" evidence="16">
    <location>
        <begin position="324"/>
        <end position="342"/>
    </location>
</feature>
<dbReference type="NCBIfam" id="TIGR01937">
    <property type="entry name" value="nqrB"/>
    <property type="match status" value="1"/>
</dbReference>
<feature type="transmembrane region" description="Helical" evidence="16">
    <location>
        <begin position="155"/>
        <end position="174"/>
    </location>
</feature>
<dbReference type="GO" id="GO:0022904">
    <property type="term" value="P:respiratory electron transport chain"/>
    <property type="evidence" value="ECO:0007669"/>
    <property type="project" value="InterPro"/>
</dbReference>
<comment type="subunit">
    <text evidence="16">Composed of six subunits; NqrA, NqrB, NqrC, NqrD, NqrE and NqrF.</text>
</comment>
<comment type="cofactor">
    <cofactor evidence="16 17">
        <name>FMN</name>
        <dbReference type="ChEBI" id="CHEBI:58210"/>
    </cofactor>
</comment>
<dbReference type="GO" id="GO:0005886">
    <property type="term" value="C:plasma membrane"/>
    <property type="evidence" value="ECO:0007669"/>
    <property type="project" value="UniProtKB-SubCell"/>
</dbReference>
<evidence type="ECO:0000256" key="14">
    <source>
        <dbReference type="ARBA" id="ARBA00023136"/>
    </source>
</evidence>
<feature type="transmembrane region" description="Helical" evidence="16">
    <location>
        <begin position="119"/>
        <end position="143"/>
    </location>
</feature>
<keyword evidence="5 16" id="KW-0285">Flavoprotein</keyword>
<keyword evidence="3" id="KW-0997">Cell inner membrane</keyword>
<evidence type="ECO:0000256" key="7">
    <source>
        <dbReference type="ARBA" id="ARBA00022692"/>
    </source>
</evidence>
<dbReference type="EC" id="7.2.1.1" evidence="16"/>
<feature type="transmembrane region" description="Helical" evidence="16">
    <location>
        <begin position="354"/>
        <end position="372"/>
    </location>
</feature>
<name>A0A7H1M9M6_9NEIS</name>
<evidence type="ECO:0000256" key="5">
    <source>
        <dbReference type="ARBA" id="ARBA00022630"/>
    </source>
</evidence>
<dbReference type="GO" id="GO:0055085">
    <property type="term" value="P:transmembrane transport"/>
    <property type="evidence" value="ECO:0007669"/>
    <property type="project" value="InterPro"/>
</dbReference>
<comment type="catalytic activity">
    <reaction evidence="16">
        <text>a ubiquinone + n Na(+)(in) + NADH + H(+) = a ubiquinol + n Na(+)(out) + NAD(+)</text>
        <dbReference type="Rhea" id="RHEA:47748"/>
        <dbReference type="Rhea" id="RHEA-COMP:9565"/>
        <dbReference type="Rhea" id="RHEA-COMP:9566"/>
        <dbReference type="ChEBI" id="CHEBI:15378"/>
        <dbReference type="ChEBI" id="CHEBI:16389"/>
        <dbReference type="ChEBI" id="CHEBI:17976"/>
        <dbReference type="ChEBI" id="CHEBI:29101"/>
        <dbReference type="ChEBI" id="CHEBI:57540"/>
        <dbReference type="ChEBI" id="CHEBI:57945"/>
        <dbReference type="EC" id="7.2.1.1"/>
    </reaction>
</comment>
<dbReference type="AlphaFoldDB" id="A0A7H1M9M6"/>
<accession>A0A7H1M9M6</accession>
<evidence type="ECO:0000256" key="3">
    <source>
        <dbReference type="ARBA" id="ARBA00022519"/>
    </source>
</evidence>
<feature type="transmembrane region" description="Helical" evidence="16">
    <location>
        <begin position="294"/>
        <end position="312"/>
    </location>
</feature>
<evidence type="ECO:0000256" key="8">
    <source>
        <dbReference type="ARBA" id="ARBA00022967"/>
    </source>
</evidence>
<evidence type="ECO:0000256" key="10">
    <source>
        <dbReference type="ARBA" id="ARBA00023027"/>
    </source>
</evidence>
<keyword evidence="11 16" id="KW-0915">Sodium</keyword>
<keyword evidence="6 16" id="KW-0288">FMN</keyword>
<evidence type="ECO:0000256" key="9">
    <source>
        <dbReference type="ARBA" id="ARBA00022989"/>
    </source>
</evidence>
<dbReference type="PANTHER" id="PTHR30578">
    <property type="entry name" value="ELECTRON TRANSPORT COMPLEX PROTEIN RNFD"/>
    <property type="match status" value="1"/>
</dbReference>
<dbReference type="PIRSF" id="PIRSF016055">
    <property type="entry name" value="NADH-UbQ_OxRdtase_B_su"/>
    <property type="match status" value="1"/>
</dbReference>
<comment type="subcellular location">
    <subcellularLocation>
        <location evidence="16">Cell membrane</location>
        <topology evidence="16">Multi-pass membrane protein</topology>
    </subcellularLocation>
</comment>
<keyword evidence="4 16" id="KW-0597">Phosphoprotein</keyword>
<evidence type="ECO:0000256" key="12">
    <source>
        <dbReference type="ARBA" id="ARBA00023065"/>
    </source>
</evidence>
<dbReference type="HAMAP" id="MF_00426">
    <property type="entry name" value="NqrB"/>
    <property type="match status" value="1"/>
</dbReference>
<evidence type="ECO:0000256" key="1">
    <source>
        <dbReference type="ARBA" id="ARBA00022448"/>
    </source>
</evidence>
<dbReference type="KEGG" id="nmus:H7A79_0900"/>
<evidence type="ECO:0000256" key="16">
    <source>
        <dbReference type="HAMAP-Rule" id="MF_00426"/>
    </source>
</evidence>